<organism evidence="2 3">
    <name type="scientific">Parabacteroides faecalis</name>
    <dbReference type="NCBI Taxonomy" id="2924040"/>
    <lineage>
        <taxon>Bacteria</taxon>
        <taxon>Pseudomonadati</taxon>
        <taxon>Bacteroidota</taxon>
        <taxon>Bacteroidia</taxon>
        <taxon>Bacteroidales</taxon>
        <taxon>Tannerellaceae</taxon>
        <taxon>Parabacteroides</taxon>
    </lineage>
</organism>
<dbReference type="RefSeq" id="WP_243323795.1">
    <property type="nucleotide sequence ID" value="NZ_JAKZMM010000010.1"/>
</dbReference>
<name>A0ABT0BZ89_9BACT</name>
<feature type="chain" id="PRO_5046899804" description="DUF4919 domain-containing protein" evidence="1">
    <location>
        <begin position="23"/>
        <end position="225"/>
    </location>
</feature>
<gene>
    <name evidence="2" type="ORF">MUN53_05585</name>
</gene>
<keyword evidence="3" id="KW-1185">Reference proteome</keyword>
<evidence type="ECO:0000313" key="2">
    <source>
        <dbReference type="EMBL" id="MCJ2380089.1"/>
    </source>
</evidence>
<feature type="signal peptide" evidence="1">
    <location>
        <begin position="1"/>
        <end position="22"/>
    </location>
</feature>
<dbReference type="Proteomes" id="UP001165444">
    <property type="component" value="Unassembled WGS sequence"/>
</dbReference>
<reference evidence="2 3" key="1">
    <citation type="submission" date="2022-03" db="EMBL/GenBank/DDBJ databases">
        <title>Parabacteroides sp. nov. isolated from swine feces.</title>
        <authorList>
            <person name="Bak J.E."/>
        </authorList>
    </citation>
    <scope>NUCLEOTIDE SEQUENCE [LARGE SCALE GENOMIC DNA]</scope>
    <source>
        <strain evidence="2 3">AGMB00274</strain>
    </source>
</reference>
<dbReference type="EMBL" id="JAKZMM010000010">
    <property type="protein sequence ID" value="MCJ2380089.1"/>
    <property type="molecule type" value="Genomic_DNA"/>
</dbReference>
<sequence length="225" mass="25670">MTIKGRLSILLVCLLSCLNLYSQSSEDRAYGAYQQLEDLTYDAIASFCQHPNVHKNTLVVFETLEKISKPVSDICSMSAPDDAMDLYTKYENLNFQIDCFRELLKVICGYNSAGLKDDQMFFVVDCLKGMGWTEKVLGVECDNAYFVEYQYQGFKMLFIKNTLLAKQYDYTPGPSNLIEVDFTYDHLGLGGSYNVGAGKYRMIQYKDDVKSDYYKVIKATSRLVN</sequence>
<keyword evidence="1" id="KW-0732">Signal</keyword>
<evidence type="ECO:0000313" key="3">
    <source>
        <dbReference type="Proteomes" id="UP001165444"/>
    </source>
</evidence>
<accession>A0ABT0BZ89</accession>
<evidence type="ECO:0000256" key="1">
    <source>
        <dbReference type="SAM" id="SignalP"/>
    </source>
</evidence>
<evidence type="ECO:0008006" key="4">
    <source>
        <dbReference type="Google" id="ProtNLM"/>
    </source>
</evidence>
<proteinExistence type="predicted"/>
<protein>
    <recommendedName>
        <fullName evidence="4">DUF4919 domain-containing protein</fullName>
    </recommendedName>
</protein>
<comment type="caution">
    <text evidence="2">The sequence shown here is derived from an EMBL/GenBank/DDBJ whole genome shotgun (WGS) entry which is preliminary data.</text>
</comment>